<sequence length="412" mass="47401">MDNSRRQIPTPLPDAPDQHPLQKKPEYTEDYQKLYNSLILQNAEISVLNEELIAQQDELRLQYQQLAQAEYEIRKREEQLRFITRQIPATLWVVDRELNYLLSEGKGLSLIGLTPGEVVGQNLYDFFHSSKGNHPAIEAHIRALRGEEVTFEYDHNGVIFQTSLTPMTGPDQIINGVIGIAYDITEQVKAAERIRFERERAHQYLNVAEVMILAFDRHGTITLINRRGCEFLGLSHDDIIGKNWFDQFLPPSEWALTRQFFHEFFQGWYGDCSRFKGEILTSDGSPRFISWFMHAIRSPSGKCIGILASGKDITRERQLEDEKTAAVRQIEKNIAKLAVLNDQIRNPLSIILTLASMSDDVEFAEKISEQVAKIDSIVNDLDHRWMESDKVLEFLRKHHNFNTASITDGESK</sequence>
<accession>Q2FR63</accession>
<dbReference type="CDD" id="cd00082">
    <property type="entry name" value="HisKA"/>
    <property type="match status" value="1"/>
</dbReference>
<dbReference type="OrthoDB" id="116705at2157"/>
<feature type="domain" description="PAS" evidence="3">
    <location>
        <begin position="76"/>
        <end position="128"/>
    </location>
</feature>
<dbReference type="AlphaFoldDB" id="Q2FR63"/>
<dbReference type="NCBIfam" id="TIGR00229">
    <property type="entry name" value="sensory_box"/>
    <property type="match status" value="2"/>
</dbReference>
<evidence type="ECO:0000313" key="6">
    <source>
        <dbReference type="Proteomes" id="UP000001941"/>
    </source>
</evidence>
<feature type="region of interest" description="Disordered" evidence="2">
    <location>
        <begin position="1"/>
        <end position="23"/>
    </location>
</feature>
<dbReference type="InterPro" id="IPR013656">
    <property type="entry name" value="PAS_4"/>
</dbReference>
<feature type="domain" description="PAC" evidence="4">
    <location>
        <begin position="145"/>
        <end position="196"/>
    </location>
</feature>
<keyword evidence="1" id="KW-0175">Coiled coil</keyword>
<dbReference type="PROSITE" id="PS50113">
    <property type="entry name" value="PAC"/>
    <property type="match status" value="2"/>
</dbReference>
<dbReference type="InterPro" id="IPR000014">
    <property type="entry name" value="PAS"/>
</dbReference>
<dbReference type="Proteomes" id="UP000001941">
    <property type="component" value="Chromosome"/>
</dbReference>
<dbReference type="InterPro" id="IPR000700">
    <property type="entry name" value="PAS-assoc_C"/>
</dbReference>
<dbReference type="PANTHER" id="PTHR44757:SF2">
    <property type="entry name" value="BIOFILM ARCHITECTURE MAINTENANCE PROTEIN MBAA"/>
    <property type="match status" value="1"/>
</dbReference>
<organism evidence="5 6">
    <name type="scientific">Methanospirillum hungatei JF-1 (strain ATCC 27890 / DSM 864 / NBRC 100397 / JF-1)</name>
    <dbReference type="NCBI Taxonomy" id="323259"/>
    <lineage>
        <taxon>Archaea</taxon>
        <taxon>Methanobacteriati</taxon>
        <taxon>Methanobacteriota</taxon>
        <taxon>Stenosarchaea group</taxon>
        <taxon>Methanomicrobia</taxon>
        <taxon>Methanomicrobiales</taxon>
        <taxon>Methanospirillaceae</taxon>
        <taxon>Methanospirillum</taxon>
    </lineage>
</organism>
<dbReference type="PANTHER" id="PTHR44757">
    <property type="entry name" value="DIGUANYLATE CYCLASE DGCP"/>
    <property type="match status" value="1"/>
</dbReference>
<dbReference type="KEGG" id="mhu:Mhun_0006"/>
<evidence type="ECO:0000313" key="5">
    <source>
        <dbReference type="EMBL" id="ABD39787.1"/>
    </source>
</evidence>
<feature type="domain" description="PAC" evidence="4">
    <location>
        <begin position="273"/>
        <end position="325"/>
    </location>
</feature>
<dbReference type="eggNOG" id="arCOG06538">
    <property type="taxonomic scope" value="Archaea"/>
</dbReference>
<keyword evidence="6" id="KW-1185">Reference proteome</keyword>
<evidence type="ECO:0000259" key="4">
    <source>
        <dbReference type="PROSITE" id="PS50113"/>
    </source>
</evidence>
<reference evidence="6" key="1">
    <citation type="journal article" date="2016" name="Stand. Genomic Sci.">
        <title>Complete genome sequence of Methanospirillum hungatei type strain JF1.</title>
        <authorList>
            <person name="Gunsalus R.P."/>
            <person name="Cook L.E."/>
            <person name="Crable B."/>
            <person name="Rohlin L."/>
            <person name="McDonald E."/>
            <person name="Mouttaki H."/>
            <person name="Sieber J.R."/>
            <person name="Poweleit N."/>
            <person name="Zhou H."/>
            <person name="Lapidus A.L."/>
            <person name="Daligault H.E."/>
            <person name="Land M."/>
            <person name="Gilna P."/>
            <person name="Ivanova N."/>
            <person name="Kyrpides N."/>
            <person name="Culley D.E."/>
            <person name="McInerney M.J."/>
        </authorList>
    </citation>
    <scope>NUCLEOTIDE SEQUENCE [LARGE SCALE GENOMIC DNA]</scope>
    <source>
        <strain evidence="6">ATCC 27890 / DSM 864 / NBRC 100397 / JF-1</strain>
    </source>
</reference>
<dbReference type="Gene3D" id="3.30.450.20">
    <property type="entry name" value="PAS domain"/>
    <property type="match status" value="2"/>
</dbReference>
<dbReference type="GeneID" id="3922951"/>
<evidence type="ECO:0000259" key="3">
    <source>
        <dbReference type="PROSITE" id="PS50112"/>
    </source>
</evidence>
<dbReference type="EMBL" id="CP000254">
    <property type="protein sequence ID" value="ABD39787.1"/>
    <property type="molecule type" value="Genomic_DNA"/>
</dbReference>
<evidence type="ECO:0000256" key="1">
    <source>
        <dbReference type="SAM" id="Coils"/>
    </source>
</evidence>
<dbReference type="SMART" id="SM00091">
    <property type="entry name" value="PAS"/>
    <property type="match status" value="2"/>
</dbReference>
<protein>
    <submittedName>
        <fullName evidence="5">PAS/PAC sensor protein</fullName>
    </submittedName>
</protein>
<dbReference type="eggNOG" id="arCOG06537">
    <property type="taxonomic scope" value="Archaea"/>
</dbReference>
<dbReference type="EnsemblBacteria" id="ABD39787">
    <property type="protein sequence ID" value="ABD39787"/>
    <property type="gene ID" value="Mhun_0006"/>
</dbReference>
<proteinExistence type="predicted"/>
<dbReference type="PROSITE" id="PS50112">
    <property type="entry name" value="PAS"/>
    <property type="match status" value="2"/>
</dbReference>
<dbReference type="CDD" id="cd00130">
    <property type="entry name" value="PAS"/>
    <property type="match status" value="2"/>
</dbReference>
<gene>
    <name evidence="5" type="ordered locus">Mhun_0006</name>
</gene>
<dbReference type="RefSeq" id="WP_011447084.1">
    <property type="nucleotide sequence ID" value="NC_007796.1"/>
</dbReference>
<feature type="coiled-coil region" evidence="1">
    <location>
        <begin position="49"/>
        <end position="86"/>
    </location>
</feature>
<dbReference type="SUPFAM" id="SSF55785">
    <property type="entry name" value="PYP-like sensor domain (PAS domain)"/>
    <property type="match status" value="2"/>
</dbReference>
<evidence type="ECO:0000256" key="2">
    <source>
        <dbReference type="SAM" id="MobiDB-lite"/>
    </source>
</evidence>
<dbReference type="InterPro" id="IPR003661">
    <property type="entry name" value="HisK_dim/P_dom"/>
</dbReference>
<feature type="domain" description="PAS" evidence="3">
    <location>
        <begin position="197"/>
        <end position="268"/>
    </location>
</feature>
<dbReference type="InParanoid" id="Q2FR63"/>
<dbReference type="InterPro" id="IPR052155">
    <property type="entry name" value="Biofilm_reg_signaling"/>
</dbReference>
<dbReference type="STRING" id="323259.Mhun_0006"/>
<name>Q2FR63_METHJ</name>
<dbReference type="HOGENOM" id="CLU_666682_0_0_2"/>
<dbReference type="InterPro" id="IPR035965">
    <property type="entry name" value="PAS-like_dom_sf"/>
</dbReference>
<dbReference type="Pfam" id="PF08448">
    <property type="entry name" value="PAS_4"/>
    <property type="match status" value="2"/>
</dbReference>
<dbReference type="GO" id="GO:0000155">
    <property type="term" value="F:phosphorelay sensor kinase activity"/>
    <property type="evidence" value="ECO:0007669"/>
    <property type="project" value="InterPro"/>
</dbReference>